<dbReference type="SUPFAM" id="SSF56935">
    <property type="entry name" value="Porins"/>
    <property type="match status" value="1"/>
</dbReference>
<feature type="domain" description="TonB-dependent receptor-like beta-barrel" evidence="13">
    <location>
        <begin position="364"/>
        <end position="782"/>
    </location>
</feature>
<proteinExistence type="inferred from homology"/>
<keyword evidence="2 10" id="KW-0813">Transport</keyword>
<dbReference type="STRING" id="1503925.TH53_17215"/>
<keyword evidence="7 10" id="KW-0472">Membrane</keyword>
<protein>
    <submittedName>
        <fullName evidence="15">Energy transducer TonB</fullName>
    </submittedName>
</protein>
<dbReference type="Proteomes" id="UP000032049">
    <property type="component" value="Unassembled WGS sequence"/>
</dbReference>
<evidence type="ECO:0000256" key="7">
    <source>
        <dbReference type="ARBA" id="ARBA00023136"/>
    </source>
</evidence>
<dbReference type="InterPro" id="IPR037066">
    <property type="entry name" value="Plug_dom_sf"/>
</dbReference>
<comment type="subcellular location">
    <subcellularLocation>
        <location evidence="1 10">Cell outer membrane</location>
        <topology evidence="1 10">Multi-pass membrane protein</topology>
    </subcellularLocation>
</comment>
<evidence type="ECO:0000313" key="15">
    <source>
        <dbReference type="EMBL" id="KIO76069.1"/>
    </source>
</evidence>
<evidence type="ECO:0000259" key="14">
    <source>
        <dbReference type="Pfam" id="PF07715"/>
    </source>
</evidence>
<reference evidence="15 16" key="1">
    <citation type="submission" date="2015-01" db="EMBL/GenBank/DDBJ databases">
        <title>Draft genome sequence of Pedobacter sp. NL19 isolated from sludge of an effluent treatment pond in an abandoned uranium mine.</title>
        <authorList>
            <person name="Santos T."/>
            <person name="Caetano T."/>
            <person name="Covas C."/>
            <person name="Cruz A."/>
            <person name="Mendo S."/>
        </authorList>
    </citation>
    <scope>NUCLEOTIDE SEQUENCE [LARGE SCALE GENOMIC DNA]</scope>
    <source>
        <strain evidence="15 16">NL19</strain>
    </source>
</reference>
<dbReference type="PROSITE" id="PS52016">
    <property type="entry name" value="TONB_DEPENDENT_REC_3"/>
    <property type="match status" value="1"/>
</dbReference>
<accession>A0A0D0FUE6</accession>
<dbReference type="InterPro" id="IPR012910">
    <property type="entry name" value="Plug_dom"/>
</dbReference>
<evidence type="ECO:0000256" key="4">
    <source>
        <dbReference type="ARBA" id="ARBA00022692"/>
    </source>
</evidence>
<evidence type="ECO:0000256" key="10">
    <source>
        <dbReference type="PROSITE-ProRule" id="PRU01360"/>
    </source>
</evidence>
<evidence type="ECO:0000256" key="11">
    <source>
        <dbReference type="RuleBase" id="RU003357"/>
    </source>
</evidence>
<dbReference type="EMBL" id="JXRA01000075">
    <property type="protein sequence ID" value="KIO76069.1"/>
    <property type="molecule type" value="Genomic_DNA"/>
</dbReference>
<gene>
    <name evidence="15" type="ORF">TH53_17215</name>
</gene>
<dbReference type="InterPro" id="IPR000531">
    <property type="entry name" value="Beta-barrel_TonB"/>
</dbReference>
<dbReference type="Pfam" id="PF00593">
    <property type="entry name" value="TonB_dep_Rec_b-barrel"/>
    <property type="match status" value="1"/>
</dbReference>
<dbReference type="Gene3D" id="2.60.40.1120">
    <property type="entry name" value="Carboxypeptidase-like, regulatory domain"/>
    <property type="match status" value="1"/>
</dbReference>
<evidence type="ECO:0000259" key="13">
    <source>
        <dbReference type="Pfam" id="PF00593"/>
    </source>
</evidence>
<keyword evidence="5 12" id="KW-0732">Signal</keyword>
<evidence type="ECO:0000256" key="8">
    <source>
        <dbReference type="ARBA" id="ARBA00023170"/>
    </source>
</evidence>
<dbReference type="PANTHER" id="PTHR30069:SF29">
    <property type="entry name" value="HEMOGLOBIN AND HEMOGLOBIN-HAPTOGLOBIN-BINDING PROTEIN 1-RELATED"/>
    <property type="match status" value="1"/>
</dbReference>
<evidence type="ECO:0000256" key="3">
    <source>
        <dbReference type="ARBA" id="ARBA00022452"/>
    </source>
</evidence>
<dbReference type="GO" id="GO:0044718">
    <property type="term" value="P:siderophore transmembrane transport"/>
    <property type="evidence" value="ECO:0007669"/>
    <property type="project" value="TreeGrafter"/>
</dbReference>
<dbReference type="Gene3D" id="2.170.130.10">
    <property type="entry name" value="TonB-dependent receptor, plug domain"/>
    <property type="match status" value="1"/>
</dbReference>
<organism evidence="15 16">
    <name type="scientific">Pedobacter lusitanus</name>
    <dbReference type="NCBI Taxonomy" id="1503925"/>
    <lineage>
        <taxon>Bacteria</taxon>
        <taxon>Pseudomonadati</taxon>
        <taxon>Bacteroidota</taxon>
        <taxon>Sphingobacteriia</taxon>
        <taxon>Sphingobacteriales</taxon>
        <taxon>Sphingobacteriaceae</taxon>
        <taxon>Pedobacter</taxon>
    </lineage>
</organism>
<evidence type="ECO:0000313" key="16">
    <source>
        <dbReference type="Proteomes" id="UP000032049"/>
    </source>
</evidence>
<dbReference type="AlphaFoldDB" id="A0A0D0FUE6"/>
<dbReference type="OrthoDB" id="9812892at2"/>
<dbReference type="InterPro" id="IPR036942">
    <property type="entry name" value="Beta-barrel_TonB_sf"/>
</dbReference>
<dbReference type="GO" id="GO:0009279">
    <property type="term" value="C:cell outer membrane"/>
    <property type="evidence" value="ECO:0007669"/>
    <property type="project" value="UniProtKB-SubCell"/>
</dbReference>
<dbReference type="RefSeq" id="WP_041883631.1">
    <property type="nucleotide sequence ID" value="NZ_CP157278.1"/>
</dbReference>
<keyword evidence="9 10" id="KW-0998">Cell outer membrane</keyword>
<feature type="chain" id="PRO_5002210232" evidence="12">
    <location>
        <begin position="22"/>
        <end position="814"/>
    </location>
</feature>
<feature type="domain" description="TonB-dependent receptor plug" evidence="14">
    <location>
        <begin position="127"/>
        <end position="228"/>
    </location>
</feature>
<feature type="signal peptide" evidence="12">
    <location>
        <begin position="1"/>
        <end position="21"/>
    </location>
</feature>
<dbReference type="InterPro" id="IPR039426">
    <property type="entry name" value="TonB-dep_rcpt-like"/>
</dbReference>
<evidence type="ECO:0000256" key="1">
    <source>
        <dbReference type="ARBA" id="ARBA00004571"/>
    </source>
</evidence>
<comment type="caution">
    <text evidence="15">The sequence shown here is derived from an EMBL/GenBank/DDBJ whole genome shotgun (WGS) entry which is preliminary data.</text>
</comment>
<keyword evidence="16" id="KW-1185">Reference proteome</keyword>
<name>A0A0D0FUE6_9SPHI</name>
<sequence length="814" mass="91393">MQSKNFFLTGILCALIFFAQAQNSRNGTIKGNVYNDQSEAIPGAIIKLLPLNKTTVSDERGEFHFTGVAAGSYKLSIHALGHIKAEKSLTVIAEKEVAASFRLKQDVRQIDEVAILGFSKNQKTNRQAYNVISIDAKALHNTTMDLGQVMNRVSGARVRESGGVGSNMTFSLNGFTGNQVKFFLDGIPMENFGSSFQLNNIPVNLADRIEVYKGVVPVWLGGDALGGAVNIVTNTDPGTYVDASYSYGSFNTHKSSVNAGYTAKSGFTAQLSAFQNYSDNNYWINGNITDSITGVNTLRRVRRFHDQYHNETVIANIGVSGKKYADQFLVGITLGQNKADIQVGNRMEDVFGARWKSGNTIQPTLKYVKRDLFVKGLDLRVNGNFNFGEERNVDTVPRTFTWDGSSVARYRGMPNAIGGEVSLTDFKFKNNSGLANAGLNYTLNDRHSFSLNEQFSTFNRKGLNRFDPENLQDKQPQVSRKNMLGLGYRFNLNEKSNFTAFIKQYNQHISSNNVVSELDKVTKEKVYGILSRNKDLSRQGYGLAGSYFLTENIQLKASYEKAYRLPDNDEFFGNVYTTIANLDLRPEKSDNINIGATYTAEIDKIHFFQIQANYIFRNATDYIRARVLPGGSNGTYLSISENVGKVTNRGIDAELRYAYKQLFTLNTNFTYQNLRDNNEFEKLRSGEFSATRSINYRDRIPNTPYLFGNANASVYFNNVLKKGNQLTLGYNLLYVNKFYLYWPGQGSKEGKMEVPTQWAHDVSMVYAIGGGKYNIAVECMNLTDSELFDNYALQKPSRSFNVKFRYYFSKKRGT</sequence>
<evidence type="ECO:0000256" key="2">
    <source>
        <dbReference type="ARBA" id="ARBA00022448"/>
    </source>
</evidence>
<evidence type="ECO:0000256" key="9">
    <source>
        <dbReference type="ARBA" id="ARBA00023237"/>
    </source>
</evidence>
<dbReference type="Gene3D" id="2.40.170.20">
    <property type="entry name" value="TonB-dependent receptor, beta-barrel domain"/>
    <property type="match status" value="1"/>
</dbReference>
<dbReference type="GO" id="GO:0015344">
    <property type="term" value="F:siderophore uptake transmembrane transporter activity"/>
    <property type="evidence" value="ECO:0007669"/>
    <property type="project" value="TreeGrafter"/>
</dbReference>
<evidence type="ECO:0000256" key="5">
    <source>
        <dbReference type="ARBA" id="ARBA00022729"/>
    </source>
</evidence>
<evidence type="ECO:0000256" key="12">
    <source>
        <dbReference type="SAM" id="SignalP"/>
    </source>
</evidence>
<dbReference type="Pfam" id="PF07715">
    <property type="entry name" value="Plug"/>
    <property type="match status" value="1"/>
</dbReference>
<keyword evidence="8" id="KW-0675">Receptor</keyword>
<dbReference type="InterPro" id="IPR008969">
    <property type="entry name" value="CarboxyPept-like_regulatory"/>
</dbReference>
<keyword evidence="6 11" id="KW-0798">TonB box</keyword>
<keyword evidence="4 10" id="KW-0812">Transmembrane</keyword>
<evidence type="ECO:0000256" key="6">
    <source>
        <dbReference type="ARBA" id="ARBA00023077"/>
    </source>
</evidence>
<keyword evidence="3 10" id="KW-1134">Transmembrane beta strand</keyword>
<comment type="similarity">
    <text evidence="10 11">Belongs to the TonB-dependent receptor family.</text>
</comment>
<dbReference type="Pfam" id="PF13715">
    <property type="entry name" value="CarbopepD_reg_2"/>
    <property type="match status" value="1"/>
</dbReference>
<dbReference type="PANTHER" id="PTHR30069">
    <property type="entry name" value="TONB-DEPENDENT OUTER MEMBRANE RECEPTOR"/>
    <property type="match status" value="1"/>
</dbReference>
<dbReference type="SUPFAM" id="SSF49464">
    <property type="entry name" value="Carboxypeptidase regulatory domain-like"/>
    <property type="match status" value="1"/>
</dbReference>